<dbReference type="AlphaFoldDB" id="A0A8K1CPK0"/>
<evidence type="ECO:0000256" key="5">
    <source>
        <dbReference type="ARBA" id="ARBA00033726"/>
    </source>
</evidence>
<gene>
    <name evidence="9" type="ORF">Poli38472_011037</name>
</gene>
<dbReference type="InterPro" id="IPR051860">
    <property type="entry name" value="Plasmodium_CSP_Invasion"/>
</dbReference>
<keyword evidence="8" id="KW-0732">Signal</keyword>
<feature type="compositionally biased region" description="Pro residues" evidence="7">
    <location>
        <begin position="251"/>
        <end position="283"/>
    </location>
</feature>
<proteinExistence type="inferred from homology"/>
<evidence type="ECO:0000256" key="4">
    <source>
        <dbReference type="ARBA" id="ARBA00022737"/>
    </source>
</evidence>
<accession>A0A8K1CPK0</accession>
<evidence type="ECO:0000313" key="10">
    <source>
        <dbReference type="Proteomes" id="UP000794436"/>
    </source>
</evidence>
<dbReference type="PANTHER" id="PTHR44826">
    <property type="entry name" value="SPORE COAT PROTEIN SP85"/>
    <property type="match status" value="1"/>
</dbReference>
<keyword evidence="10" id="KW-1185">Reference proteome</keyword>
<dbReference type="EMBL" id="SPLM01000004">
    <property type="protein sequence ID" value="TMW67417.1"/>
    <property type="molecule type" value="Genomic_DNA"/>
</dbReference>
<protein>
    <recommendedName>
        <fullName evidence="2">Circumsporozoite protein</fullName>
    </recommendedName>
</protein>
<evidence type="ECO:0000313" key="9">
    <source>
        <dbReference type="EMBL" id="TMW67417.1"/>
    </source>
</evidence>
<dbReference type="Proteomes" id="UP000794436">
    <property type="component" value="Unassembled WGS sequence"/>
</dbReference>
<sequence length="380" mass="40211">MQSFALASLAAAALAAISVSHVDAHSYMIVPPPRDFEYHIDAEGKLGCPRDKVNRVTEYKAGETIEVRHWRNNHIGGFIRYAIVPRGKESKENFDKNTFHYACREAGPECVPKQNPNDMFATDSSGDNTIRCGDKITLPDWLPAGDYVIQWTWFGVGVSFGQRGLAEPQFRSCHDIKLTTSGSKSGPPKCPTFTGGDRMSKVQKKGNDVCLYYHDNDIVNGAFKGPNDGAESKYVYGKPAAYERCMAANPAPAPTPKPEPKPSPTQAPSVKPSPNPTPAPKPSAVPSTKPSAAPSVAPTKAPKPSVAPSTMPSAAPSAAPTPEPKPSTAPSVKPSAAPSAKPSAAPSVAPSQEPKPSVAPSVKPSTAPSEPPSRCKVARN</sequence>
<dbReference type="PANTHER" id="PTHR44826:SF3">
    <property type="entry name" value="SPORE COAT PROTEIN SP85"/>
    <property type="match status" value="1"/>
</dbReference>
<comment type="function">
    <text evidence="5">In the vertebrate host, binds to highly sulfated heparan sulfate proteoglycans (HSPGs) on the surface of host hepatocytes and is required for sporozoite invasion of the host hepatocytes.</text>
</comment>
<evidence type="ECO:0000256" key="8">
    <source>
        <dbReference type="SAM" id="SignalP"/>
    </source>
</evidence>
<evidence type="ECO:0000256" key="1">
    <source>
        <dbReference type="ARBA" id="ARBA00006241"/>
    </source>
</evidence>
<evidence type="ECO:0000256" key="7">
    <source>
        <dbReference type="SAM" id="MobiDB-lite"/>
    </source>
</evidence>
<evidence type="ECO:0000256" key="2">
    <source>
        <dbReference type="ARBA" id="ARBA00021911"/>
    </source>
</evidence>
<feature type="signal peptide" evidence="8">
    <location>
        <begin position="1"/>
        <end position="24"/>
    </location>
</feature>
<reference evidence="9" key="1">
    <citation type="submission" date="2019-03" db="EMBL/GenBank/DDBJ databases">
        <title>Long read genome sequence of the mycoparasitic Pythium oligandrum ATCC 38472 isolated from sugarbeet rhizosphere.</title>
        <authorList>
            <person name="Gaulin E."/>
        </authorList>
    </citation>
    <scope>NUCLEOTIDE SEQUENCE</scope>
    <source>
        <strain evidence="9">ATCC 38472_TT</strain>
    </source>
</reference>
<feature type="compositionally biased region" description="Low complexity" evidence="7">
    <location>
        <begin position="328"/>
        <end position="368"/>
    </location>
</feature>
<comment type="similarity">
    <text evidence="1">Belongs to the plasmodium circumsporozoite protein family.</text>
</comment>
<feature type="region of interest" description="Disordered" evidence="7">
    <location>
        <begin position="248"/>
        <end position="380"/>
    </location>
</feature>
<dbReference type="Gene3D" id="2.70.50.70">
    <property type="match status" value="1"/>
</dbReference>
<evidence type="ECO:0000256" key="3">
    <source>
        <dbReference type="ARBA" id="ARBA00022522"/>
    </source>
</evidence>
<feature type="chain" id="PRO_5035435540" description="Circumsporozoite protein" evidence="8">
    <location>
        <begin position="25"/>
        <end position="380"/>
    </location>
</feature>
<comment type="caution">
    <text evidence="9">The sequence shown here is derived from an EMBL/GenBank/DDBJ whole genome shotgun (WGS) entry which is preliminary data.</text>
</comment>
<keyword evidence="4" id="KW-0677">Repeat</keyword>
<keyword evidence="3" id="KW-0748">Sporozoite</keyword>
<feature type="compositionally biased region" description="Low complexity" evidence="7">
    <location>
        <begin position="284"/>
        <end position="318"/>
    </location>
</feature>
<name>A0A8K1CPK0_PYTOL</name>
<organism evidence="9 10">
    <name type="scientific">Pythium oligandrum</name>
    <name type="common">Mycoparasitic fungus</name>
    <dbReference type="NCBI Taxonomy" id="41045"/>
    <lineage>
        <taxon>Eukaryota</taxon>
        <taxon>Sar</taxon>
        <taxon>Stramenopiles</taxon>
        <taxon>Oomycota</taxon>
        <taxon>Peronosporomycetes</taxon>
        <taxon>Pythiales</taxon>
        <taxon>Pythiaceae</taxon>
        <taxon>Pythium</taxon>
    </lineage>
</organism>
<evidence type="ECO:0000256" key="6">
    <source>
        <dbReference type="ARBA" id="ARBA00045806"/>
    </source>
</evidence>
<comment type="function">
    <text evidence="6">Essential sporozoite protein. In the mosquito vector, required for sporozoite development in the oocyst, migration through the vector hemolymph and entry into the vector salivary glands. In the vertebrate host, required for sporozoite migration through the host dermis and infection of host hepatocytes. Binds to highly sulfated heparan sulfate proteoglycans (HSPGs) on the surface of host hepatocytes.</text>
</comment>
<dbReference type="OrthoDB" id="119923at2759"/>